<dbReference type="EMBL" id="FPHW01000188">
    <property type="protein sequence ID" value="SFV85109.1"/>
    <property type="molecule type" value="Genomic_DNA"/>
</dbReference>
<accession>A0A1W1DU86</accession>
<organism evidence="1">
    <name type="scientific">hydrothermal vent metagenome</name>
    <dbReference type="NCBI Taxonomy" id="652676"/>
    <lineage>
        <taxon>unclassified sequences</taxon>
        <taxon>metagenomes</taxon>
        <taxon>ecological metagenomes</taxon>
    </lineage>
</organism>
<reference evidence="1" key="1">
    <citation type="submission" date="2016-10" db="EMBL/GenBank/DDBJ databases">
        <authorList>
            <person name="de Groot N.N."/>
        </authorList>
    </citation>
    <scope>NUCLEOTIDE SEQUENCE</scope>
</reference>
<evidence type="ECO:0000313" key="1">
    <source>
        <dbReference type="EMBL" id="SFV85109.1"/>
    </source>
</evidence>
<sequence length="161" mass="19601">MTYWYESGQKSCEIIQYGYESSDIYWYENGQKSFESGKEKGDPNVYWDDRGIKKYECTYNFDRNDVDWKIFYKFFDDNGQYVASVIQTEDYDEFIEWEFFDTLNNKLYEFKYDYSESELITDDGLWRIWLDSECEPLVKILKSIEKHKSVFCNIPIHNISF</sequence>
<proteinExistence type="predicted"/>
<dbReference type="AlphaFoldDB" id="A0A1W1DU86"/>
<gene>
    <name evidence="1" type="ORF">MNB_SUP05-7-497</name>
</gene>
<protein>
    <submittedName>
        <fullName evidence="1">Uncharacterized protein</fullName>
    </submittedName>
</protein>
<name>A0A1W1DU86_9ZZZZ</name>